<dbReference type="AlphaFoldDB" id="A0A814IMI5"/>
<feature type="transmembrane region" description="Helical" evidence="1">
    <location>
        <begin position="20"/>
        <end position="39"/>
    </location>
</feature>
<name>A0A814IMI5_9BILA</name>
<gene>
    <name evidence="3" type="ORF">JBS370_LOCUS16196</name>
    <name evidence="2" type="ORF">ZHD862_LOCUS13799</name>
</gene>
<evidence type="ECO:0000313" key="2">
    <source>
        <dbReference type="EMBL" id="CAF1026199.1"/>
    </source>
</evidence>
<proteinExistence type="predicted"/>
<keyword evidence="1" id="KW-1133">Transmembrane helix</keyword>
<dbReference type="EMBL" id="CAJOBD010001609">
    <property type="protein sequence ID" value="CAF3816623.1"/>
    <property type="molecule type" value="Genomic_DNA"/>
</dbReference>
<dbReference type="InterPro" id="IPR001646">
    <property type="entry name" value="5peptide_repeat"/>
</dbReference>
<accession>A0A814IMI5</accession>
<protein>
    <recommendedName>
        <fullName evidence="5">Pentapeptide repeat-containing protein</fullName>
    </recommendedName>
</protein>
<dbReference type="EMBL" id="CAJNOT010000578">
    <property type="protein sequence ID" value="CAF1026199.1"/>
    <property type="molecule type" value="Genomic_DNA"/>
</dbReference>
<dbReference type="SUPFAM" id="SSF141571">
    <property type="entry name" value="Pentapeptide repeat-like"/>
    <property type="match status" value="1"/>
</dbReference>
<keyword evidence="1" id="KW-0812">Transmembrane</keyword>
<dbReference type="Proteomes" id="UP000663836">
    <property type="component" value="Unassembled WGS sequence"/>
</dbReference>
<organism evidence="2 4">
    <name type="scientific">Rotaria sordida</name>
    <dbReference type="NCBI Taxonomy" id="392033"/>
    <lineage>
        <taxon>Eukaryota</taxon>
        <taxon>Metazoa</taxon>
        <taxon>Spiralia</taxon>
        <taxon>Gnathifera</taxon>
        <taxon>Rotifera</taxon>
        <taxon>Eurotatoria</taxon>
        <taxon>Bdelloidea</taxon>
        <taxon>Philodinida</taxon>
        <taxon>Philodinidae</taxon>
        <taxon>Rotaria</taxon>
    </lineage>
</organism>
<reference evidence="2" key="1">
    <citation type="submission" date="2021-02" db="EMBL/GenBank/DDBJ databases">
        <authorList>
            <person name="Nowell W R."/>
        </authorList>
    </citation>
    <scope>NUCLEOTIDE SEQUENCE</scope>
</reference>
<keyword evidence="1" id="KW-0472">Membrane</keyword>
<evidence type="ECO:0000313" key="4">
    <source>
        <dbReference type="Proteomes" id="UP000663864"/>
    </source>
</evidence>
<dbReference type="Pfam" id="PF00805">
    <property type="entry name" value="Pentapeptide"/>
    <property type="match status" value="1"/>
</dbReference>
<evidence type="ECO:0000313" key="3">
    <source>
        <dbReference type="EMBL" id="CAF3816623.1"/>
    </source>
</evidence>
<evidence type="ECO:0008006" key="5">
    <source>
        <dbReference type="Google" id="ProtNLM"/>
    </source>
</evidence>
<comment type="caution">
    <text evidence="2">The sequence shown here is derived from an EMBL/GenBank/DDBJ whole genome shotgun (WGS) entry which is preliminary data.</text>
</comment>
<sequence length="225" mass="26028">MTQPIKQRSNRWFRLTLSELLSLLYTAAIPIAVGIYTGVTNDQKTRAANERRQFELKQAEEMRQRQIYDKFIDDIYQLYKDDELNESAHPWAFPNARYRAAHRQWDVTRKRDIIQFLKEKELIERGCGNSDCEVKKLNDIIHQNALNFDHGHFKSETGNLNLLDLKCIIFDQASMIDAAFEHTDLNGASFIGSRLNGVKFDNSSLSCSLFNGTELDEADFKDSNL</sequence>
<evidence type="ECO:0000256" key="1">
    <source>
        <dbReference type="SAM" id="Phobius"/>
    </source>
</evidence>
<dbReference type="Proteomes" id="UP000663864">
    <property type="component" value="Unassembled WGS sequence"/>
</dbReference>
<dbReference type="Gene3D" id="2.160.20.80">
    <property type="entry name" value="E3 ubiquitin-protein ligase SopA"/>
    <property type="match status" value="1"/>
</dbReference>